<gene>
    <name evidence="1" type="ORF">CALMAC_LOCUS2131</name>
</gene>
<accession>A0A653BMG8</accession>
<dbReference type="AlphaFoldDB" id="A0A653BMG8"/>
<dbReference type="EMBL" id="CAACVG010002517">
    <property type="protein sequence ID" value="VEN36550.1"/>
    <property type="molecule type" value="Genomic_DNA"/>
</dbReference>
<reference evidence="1 2" key="1">
    <citation type="submission" date="2019-01" db="EMBL/GenBank/DDBJ databases">
        <authorList>
            <person name="Sayadi A."/>
        </authorList>
    </citation>
    <scope>NUCLEOTIDE SEQUENCE [LARGE SCALE GENOMIC DNA]</scope>
</reference>
<keyword evidence="2" id="KW-1185">Reference proteome</keyword>
<dbReference type="Proteomes" id="UP000410492">
    <property type="component" value="Unassembled WGS sequence"/>
</dbReference>
<sequence length="44" mass="5491">MRFQSAMVESQSRDRRGVEPVDLVFKYVRRPHRYRWINFCVVIY</sequence>
<evidence type="ECO:0000313" key="1">
    <source>
        <dbReference type="EMBL" id="VEN36550.1"/>
    </source>
</evidence>
<evidence type="ECO:0000313" key="2">
    <source>
        <dbReference type="Proteomes" id="UP000410492"/>
    </source>
</evidence>
<organism evidence="1 2">
    <name type="scientific">Callosobruchus maculatus</name>
    <name type="common">Southern cowpea weevil</name>
    <name type="synonym">Pulse bruchid</name>
    <dbReference type="NCBI Taxonomy" id="64391"/>
    <lineage>
        <taxon>Eukaryota</taxon>
        <taxon>Metazoa</taxon>
        <taxon>Ecdysozoa</taxon>
        <taxon>Arthropoda</taxon>
        <taxon>Hexapoda</taxon>
        <taxon>Insecta</taxon>
        <taxon>Pterygota</taxon>
        <taxon>Neoptera</taxon>
        <taxon>Endopterygota</taxon>
        <taxon>Coleoptera</taxon>
        <taxon>Polyphaga</taxon>
        <taxon>Cucujiformia</taxon>
        <taxon>Chrysomeloidea</taxon>
        <taxon>Chrysomelidae</taxon>
        <taxon>Bruchinae</taxon>
        <taxon>Bruchini</taxon>
        <taxon>Callosobruchus</taxon>
    </lineage>
</organism>
<name>A0A653BMG8_CALMS</name>
<proteinExistence type="predicted"/>
<protein>
    <submittedName>
        <fullName evidence="1">Uncharacterized protein</fullName>
    </submittedName>
</protein>